<protein>
    <recommendedName>
        <fullName evidence="4">RNA polymerase sigma-70 region 2 domain-containing protein</fullName>
    </recommendedName>
</protein>
<evidence type="ECO:0000313" key="2">
    <source>
        <dbReference type="EMBL" id="MDA0137462.1"/>
    </source>
</evidence>
<evidence type="ECO:0000256" key="1">
    <source>
        <dbReference type="SAM" id="MobiDB-lite"/>
    </source>
</evidence>
<proteinExistence type="predicted"/>
<dbReference type="Proteomes" id="UP001147700">
    <property type="component" value="Unassembled WGS sequence"/>
</dbReference>
<dbReference type="RefSeq" id="WP_202955789.1">
    <property type="nucleotide sequence ID" value="NZ_JAPCID010000009.1"/>
</dbReference>
<dbReference type="EMBL" id="JAPCID010000009">
    <property type="protein sequence ID" value="MDA0137462.1"/>
    <property type="molecule type" value="Genomic_DNA"/>
</dbReference>
<name>A0ABT4RG02_9ACTN</name>
<feature type="region of interest" description="Disordered" evidence="1">
    <location>
        <begin position="44"/>
        <end position="63"/>
    </location>
</feature>
<reference evidence="2" key="1">
    <citation type="submission" date="2022-10" db="EMBL/GenBank/DDBJ databases">
        <title>The WGS of Solirubrobacter sp. CPCC 204708.</title>
        <authorList>
            <person name="Jiang Z."/>
        </authorList>
    </citation>
    <scope>NUCLEOTIDE SEQUENCE</scope>
    <source>
        <strain evidence="2">CPCC 204708</strain>
    </source>
</reference>
<feature type="compositionally biased region" description="Low complexity" evidence="1">
    <location>
        <begin position="44"/>
        <end position="60"/>
    </location>
</feature>
<evidence type="ECO:0008006" key="4">
    <source>
        <dbReference type="Google" id="ProtNLM"/>
    </source>
</evidence>
<comment type="caution">
    <text evidence="2">The sequence shown here is derived from an EMBL/GenBank/DDBJ whole genome shotgun (WGS) entry which is preliminary data.</text>
</comment>
<sequence length="89" mass="9642">MGPEDARTDEALLAATATDPQAFAVFYRRHLRAVLAFLVHPPTSARWSRRPSATRSSPSTDGDFVSGSLRLTAHLQGGGTWTQECPLGF</sequence>
<gene>
    <name evidence="2" type="ORF">OJ962_08150</name>
</gene>
<evidence type="ECO:0000313" key="3">
    <source>
        <dbReference type="Proteomes" id="UP001147700"/>
    </source>
</evidence>
<organism evidence="2 3">
    <name type="scientific">Solirubrobacter deserti</name>
    <dbReference type="NCBI Taxonomy" id="2282478"/>
    <lineage>
        <taxon>Bacteria</taxon>
        <taxon>Bacillati</taxon>
        <taxon>Actinomycetota</taxon>
        <taxon>Thermoleophilia</taxon>
        <taxon>Solirubrobacterales</taxon>
        <taxon>Solirubrobacteraceae</taxon>
        <taxon>Solirubrobacter</taxon>
    </lineage>
</organism>
<accession>A0ABT4RG02</accession>
<keyword evidence="3" id="KW-1185">Reference proteome</keyword>